<keyword evidence="1" id="KW-0614">Plasmid</keyword>
<gene>
    <name evidence="1" type="ORF">SAY89_18330</name>
</gene>
<organism evidence="1">
    <name type="scientific">Cyanobacterium aponinum AL20115</name>
    <dbReference type="NCBI Taxonomy" id="3090662"/>
    <lineage>
        <taxon>Bacteria</taxon>
        <taxon>Bacillati</taxon>
        <taxon>Cyanobacteriota</taxon>
        <taxon>Cyanophyceae</taxon>
        <taxon>Oscillatoriophycideae</taxon>
        <taxon>Chroococcales</taxon>
        <taxon>Geminocystaceae</taxon>
        <taxon>Cyanobacterium</taxon>
    </lineage>
</organism>
<geneLocation type="plasmid" evidence="1">
    <name>pAL20115d</name>
</geneLocation>
<accession>A0AAF0ZEX1</accession>
<evidence type="ECO:0000313" key="1">
    <source>
        <dbReference type="EMBL" id="WPF90510.1"/>
    </source>
</evidence>
<dbReference type="EMBL" id="CP138352">
    <property type="protein sequence ID" value="WPF90510.1"/>
    <property type="molecule type" value="Genomic_DNA"/>
</dbReference>
<reference evidence="1" key="1">
    <citation type="submission" date="2023-11" db="EMBL/GenBank/DDBJ databases">
        <title>Genome sequence of Cyanobacterium aponinum BCRC AL20115.</title>
        <authorList>
            <person name="Chang H.-Y."/>
            <person name="Lin K.-M."/>
            <person name="Hsueh H.-T."/>
            <person name="Chu H.-A."/>
            <person name="Kuo C.-H."/>
        </authorList>
    </citation>
    <scope>NUCLEOTIDE SEQUENCE</scope>
    <source>
        <strain evidence="1">AL20115</strain>
        <plasmid evidence="1">pAL20115d</plasmid>
    </source>
</reference>
<proteinExistence type="predicted"/>
<dbReference type="RefSeq" id="WP_320002377.1">
    <property type="nucleotide sequence ID" value="NZ_CP138352.1"/>
</dbReference>
<name>A0AAF0ZEX1_9CHRO</name>
<protein>
    <submittedName>
        <fullName evidence="1">Uncharacterized protein</fullName>
    </submittedName>
</protein>
<sequence length="51" mass="5999">MRLQITPQVSCCKQAMHLRCADENGKGQLRQVASRRYRIFKAWFCENIKKG</sequence>
<dbReference type="AlphaFoldDB" id="A0AAF0ZEX1"/>